<dbReference type="OMA" id="YLHGTAH"/>
<proteinExistence type="predicted"/>
<dbReference type="Proteomes" id="UP000008866">
    <property type="component" value="Unassembled WGS sequence"/>
</dbReference>
<dbReference type="KEGG" id="abe:ARB_06364"/>
<organism evidence="1 2">
    <name type="scientific">Arthroderma benhamiae (strain ATCC MYA-4681 / CBS 112371)</name>
    <name type="common">Trichophyton mentagrophytes</name>
    <dbReference type="NCBI Taxonomy" id="663331"/>
    <lineage>
        <taxon>Eukaryota</taxon>
        <taxon>Fungi</taxon>
        <taxon>Dikarya</taxon>
        <taxon>Ascomycota</taxon>
        <taxon>Pezizomycotina</taxon>
        <taxon>Eurotiomycetes</taxon>
        <taxon>Eurotiomycetidae</taxon>
        <taxon>Onygenales</taxon>
        <taxon>Arthrodermataceae</taxon>
        <taxon>Trichophyton</taxon>
    </lineage>
</organism>
<sequence length="83" mass="9078">MSKNIALDIEGRKGYLHGTAHQASRKYLKAMKINGKSSDSSLITALLPALFLQVPVCYSRDEGDIGTLERGNEHEQRIPGLPA</sequence>
<evidence type="ECO:0000313" key="1">
    <source>
        <dbReference type="EMBL" id="EFE34601.1"/>
    </source>
</evidence>
<accession>D4AQ57</accession>
<dbReference type="RefSeq" id="XP_003015241.1">
    <property type="nucleotide sequence ID" value="XM_003015195.1"/>
</dbReference>
<evidence type="ECO:0000313" key="2">
    <source>
        <dbReference type="Proteomes" id="UP000008866"/>
    </source>
</evidence>
<keyword evidence="2" id="KW-1185">Reference proteome</keyword>
<reference evidence="2" key="1">
    <citation type="journal article" date="2011" name="Genome Biol.">
        <title>Comparative and functional genomics provide insights into the pathogenicity of dermatophytic fungi.</title>
        <authorList>
            <person name="Burmester A."/>
            <person name="Shelest E."/>
            <person name="Gloeckner G."/>
            <person name="Heddergott C."/>
            <person name="Schindler S."/>
            <person name="Staib P."/>
            <person name="Heidel A."/>
            <person name="Felder M."/>
            <person name="Petzold A."/>
            <person name="Szafranski K."/>
            <person name="Feuermann M."/>
            <person name="Pedruzzi I."/>
            <person name="Priebe S."/>
            <person name="Groth M."/>
            <person name="Winkler R."/>
            <person name="Li W."/>
            <person name="Kniemeyer O."/>
            <person name="Schroeckh V."/>
            <person name="Hertweck C."/>
            <person name="Hube B."/>
            <person name="White T.C."/>
            <person name="Platzer M."/>
            <person name="Guthke R."/>
            <person name="Heitman J."/>
            <person name="Woestemeyer J."/>
            <person name="Zipfel P.F."/>
            <person name="Monod M."/>
            <person name="Brakhage A.A."/>
        </authorList>
    </citation>
    <scope>NUCLEOTIDE SEQUENCE [LARGE SCALE GENOMIC DNA]</scope>
    <source>
        <strain evidence="2">ATCC MYA-4681 / CBS 112371</strain>
    </source>
</reference>
<dbReference type="HOGENOM" id="CLU_2542124_0_0_1"/>
<dbReference type="EMBL" id="ABSU01000005">
    <property type="protein sequence ID" value="EFE34601.1"/>
    <property type="molecule type" value="Genomic_DNA"/>
</dbReference>
<comment type="caution">
    <text evidence="1">The sequence shown here is derived from an EMBL/GenBank/DDBJ whole genome shotgun (WGS) entry which is preliminary data.</text>
</comment>
<dbReference type="AlphaFoldDB" id="D4AQ57"/>
<gene>
    <name evidence="1" type="ORF">ARB_06364</name>
</gene>
<dbReference type="GeneID" id="9520965"/>
<protein>
    <submittedName>
        <fullName evidence="1">Uncharacterized protein</fullName>
    </submittedName>
</protein>
<name>D4AQ57_ARTBC</name>